<feature type="coiled-coil region" evidence="4">
    <location>
        <begin position="65"/>
        <end position="92"/>
    </location>
</feature>
<keyword evidence="3" id="KW-0206">Cytoskeleton</keyword>
<sequence length="147" mass="16699">MTQKKRFNFKFSPVKGQQLIPSIPTQFSFQNPIKSPKMAPPSQLSIATSSVTRLVKEEASYHKELLSQQARLKKLEESTEEDENREYSLKQERAAIEETKAVFPPLRERLADAILKLEDLVQKGGDEAEENKAKEVIEQARKAAAEN</sequence>
<organism evidence="5 6">
    <name type="scientific">Monilinia laxa</name>
    <name type="common">Brown rot fungus</name>
    <name type="synonym">Sclerotinia laxa</name>
    <dbReference type="NCBI Taxonomy" id="61186"/>
    <lineage>
        <taxon>Eukaryota</taxon>
        <taxon>Fungi</taxon>
        <taxon>Dikarya</taxon>
        <taxon>Ascomycota</taxon>
        <taxon>Pezizomycotina</taxon>
        <taxon>Leotiomycetes</taxon>
        <taxon>Helotiales</taxon>
        <taxon>Sclerotiniaceae</taxon>
        <taxon>Monilinia</taxon>
    </lineage>
</organism>
<reference evidence="5 6" key="1">
    <citation type="submission" date="2019-06" db="EMBL/GenBank/DDBJ databases">
        <title>Genome Sequence of the Brown Rot Fungal Pathogen Monilinia laxa.</title>
        <authorList>
            <person name="De Miccolis Angelini R.M."/>
            <person name="Landi L."/>
            <person name="Abate D."/>
            <person name="Pollastro S."/>
            <person name="Romanazzi G."/>
            <person name="Faretra F."/>
        </authorList>
    </citation>
    <scope>NUCLEOTIDE SEQUENCE [LARGE SCALE GENOMIC DNA]</scope>
    <source>
        <strain evidence="5 6">Mlax316</strain>
    </source>
</reference>
<dbReference type="GO" id="GO:0005874">
    <property type="term" value="C:microtubule"/>
    <property type="evidence" value="ECO:0007669"/>
    <property type="project" value="UniProtKB-KW"/>
</dbReference>
<gene>
    <name evidence="5" type="ORF">EYC80_004944</name>
</gene>
<evidence type="ECO:0000313" key="5">
    <source>
        <dbReference type="EMBL" id="KAB8303534.1"/>
    </source>
</evidence>
<dbReference type="EMBL" id="VIGI01000002">
    <property type="protein sequence ID" value="KAB8303534.1"/>
    <property type="molecule type" value="Genomic_DNA"/>
</dbReference>
<dbReference type="GO" id="GO:0007023">
    <property type="term" value="P:post-chaperonin tubulin folding pathway"/>
    <property type="evidence" value="ECO:0007669"/>
    <property type="project" value="UniProtKB-UniRule"/>
</dbReference>
<dbReference type="Gene3D" id="1.20.58.90">
    <property type="match status" value="1"/>
</dbReference>
<dbReference type="SUPFAM" id="SSF46988">
    <property type="entry name" value="Tubulin chaperone cofactor A"/>
    <property type="match status" value="1"/>
</dbReference>
<dbReference type="GO" id="GO:0048487">
    <property type="term" value="F:beta-tubulin binding"/>
    <property type="evidence" value="ECO:0007669"/>
    <property type="project" value="InterPro"/>
</dbReference>
<name>A0A5N6KIE2_MONLA</name>
<dbReference type="GO" id="GO:0005829">
    <property type="term" value="C:cytosol"/>
    <property type="evidence" value="ECO:0007669"/>
    <property type="project" value="TreeGrafter"/>
</dbReference>
<keyword evidence="2 3" id="KW-0143">Chaperone</keyword>
<evidence type="ECO:0000256" key="3">
    <source>
        <dbReference type="RuleBase" id="RU364030"/>
    </source>
</evidence>
<dbReference type="PANTHER" id="PTHR21500">
    <property type="entry name" value="TUBULIN-SPECIFIC CHAPERONE A"/>
    <property type="match status" value="1"/>
</dbReference>
<keyword evidence="4" id="KW-0175">Coiled coil</keyword>
<dbReference type="OrthoDB" id="296187at2759"/>
<comment type="subunit">
    <text evidence="3">Supercomplex made of cofactors A to E. Cofactors A and D function by capturing and stabilizing tubulin in a quasi-native conformation. Cofactor E binds to the cofactor D-tubulin complex; interaction with cofactor C then causes the release of tubulin polypeptides that are committed to the native state.</text>
</comment>
<proteinExistence type="inferred from homology"/>
<comment type="similarity">
    <text evidence="1 3">Belongs to the TBCA family.</text>
</comment>
<comment type="subcellular location">
    <subcellularLocation>
        <location evidence="3">Cytoplasm</location>
        <location evidence="3">Cytoskeleton</location>
    </subcellularLocation>
</comment>
<evidence type="ECO:0000256" key="4">
    <source>
        <dbReference type="SAM" id="Coils"/>
    </source>
</evidence>
<dbReference type="PANTHER" id="PTHR21500:SF0">
    <property type="entry name" value="TUBULIN-SPECIFIC CHAPERONE A"/>
    <property type="match status" value="1"/>
</dbReference>
<protein>
    <recommendedName>
        <fullName evidence="3">Tubulin-specific chaperone A</fullName>
    </recommendedName>
</protein>
<dbReference type="GO" id="GO:0007021">
    <property type="term" value="P:tubulin complex assembly"/>
    <property type="evidence" value="ECO:0007669"/>
    <property type="project" value="UniProtKB-UniRule"/>
</dbReference>
<keyword evidence="6" id="KW-1185">Reference proteome</keyword>
<dbReference type="InterPro" id="IPR004226">
    <property type="entry name" value="TBCA"/>
</dbReference>
<dbReference type="InterPro" id="IPR036126">
    <property type="entry name" value="TBCA_sf"/>
</dbReference>
<comment type="caution">
    <text evidence="5">The sequence shown here is derived from an EMBL/GenBank/DDBJ whole genome shotgun (WGS) entry which is preliminary data.</text>
</comment>
<evidence type="ECO:0000313" key="6">
    <source>
        <dbReference type="Proteomes" id="UP000326757"/>
    </source>
</evidence>
<evidence type="ECO:0000256" key="2">
    <source>
        <dbReference type="ARBA" id="ARBA00023186"/>
    </source>
</evidence>
<dbReference type="AlphaFoldDB" id="A0A5N6KIE2"/>
<accession>A0A5N6KIE2</accession>
<keyword evidence="3" id="KW-0963">Cytoplasm</keyword>
<keyword evidence="3" id="KW-0493">Microtubule</keyword>
<dbReference type="Proteomes" id="UP000326757">
    <property type="component" value="Unassembled WGS sequence"/>
</dbReference>
<dbReference type="Pfam" id="PF02970">
    <property type="entry name" value="TBCA"/>
    <property type="match status" value="1"/>
</dbReference>
<evidence type="ECO:0000256" key="1">
    <source>
        <dbReference type="ARBA" id="ARBA00006806"/>
    </source>
</evidence>